<protein>
    <recommendedName>
        <fullName evidence="3">Peptidase C39-like domain-containing protein</fullName>
    </recommendedName>
</protein>
<dbReference type="Pfam" id="PF12385">
    <property type="entry name" value="Peptidase_C70"/>
    <property type="match status" value="1"/>
</dbReference>
<accession>A0A261UN86</accession>
<dbReference type="AlphaFoldDB" id="A0A261UN86"/>
<dbReference type="OrthoDB" id="6445402at2"/>
<evidence type="ECO:0000313" key="2">
    <source>
        <dbReference type="Proteomes" id="UP000215767"/>
    </source>
</evidence>
<organism evidence="1 2">
    <name type="scientific">Bordetella genomosp. 11</name>
    <dbReference type="NCBI Taxonomy" id="1416808"/>
    <lineage>
        <taxon>Bacteria</taxon>
        <taxon>Pseudomonadati</taxon>
        <taxon>Pseudomonadota</taxon>
        <taxon>Betaproteobacteria</taxon>
        <taxon>Burkholderiales</taxon>
        <taxon>Alcaligenaceae</taxon>
        <taxon>Bordetella</taxon>
    </lineage>
</organism>
<sequence length="188" mass="20693">MTDENQDPDTNDDEDKAAGFVINGFPQYLQKEERDNWGWITVAVMVGNYYKSGPIENPANLMWRQSALAIKVCNGQDVSGNPDSSLNAVFCANLASTNDMNAQNFTALRTAIRQEKPVVVAWVNNRTKQAVPGYVVACYGFGGGNWYYCNPSKTSITIASTFPTPPPPQRAGCSLTMFYSKTPSMGRR</sequence>
<evidence type="ECO:0000313" key="1">
    <source>
        <dbReference type="EMBL" id="OZI63091.1"/>
    </source>
</evidence>
<reference evidence="2" key="1">
    <citation type="submission" date="2017-05" db="EMBL/GenBank/DDBJ databases">
        <title>Complete and WGS of Bordetella genogroups.</title>
        <authorList>
            <person name="Spilker T."/>
            <person name="Lipuma J."/>
        </authorList>
    </citation>
    <scope>NUCLEOTIDE SEQUENCE [LARGE SCALE GENOMIC DNA]</scope>
    <source>
        <strain evidence="2">AU8856</strain>
    </source>
</reference>
<proteinExistence type="predicted"/>
<comment type="caution">
    <text evidence="1">The sequence shown here is derived from an EMBL/GenBank/DDBJ whole genome shotgun (WGS) entry which is preliminary data.</text>
</comment>
<keyword evidence="2" id="KW-1185">Reference proteome</keyword>
<gene>
    <name evidence="1" type="ORF">CAL28_28770</name>
</gene>
<dbReference type="RefSeq" id="WP_094844367.1">
    <property type="nucleotide sequence ID" value="NZ_NEVS01000004.1"/>
</dbReference>
<name>A0A261UN86_9BORD</name>
<dbReference type="Proteomes" id="UP000215767">
    <property type="component" value="Unassembled WGS sequence"/>
</dbReference>
<dbReference type="InterPro" id="IPR022118">
    <property type="entry name" value="Peptidase_C70_AvrRpt2"/>
</dbReference>
<evidence type="ECO:0008006" key="3">
    <source>
        <dbReference type="Google" id="ProtNLM"/>
    </source>
</evidence>
<dbReference type="EMBL" id="NEVS01000004">
    <property type="protein sequence ID" value="OZI63091.1"/>
    <property type="molecule type" value="Genomic_DNA"/>
</dbReference>